<keyword evidence="3 7" id="KW-0812">Transmembrane</keyword>
<comment type="caution">
    <text evidence="8">The sequence shown here is derived from an EMBL/GenBank/DDBJ whole genome shotgun (WGS) entry which is preliminary data.</text>
</comment>
<feature type="transmembrane region" description="Helical" evidence="7">
    <location>
        <begin position="273"/>
        <end position="290"/>
    </location>
</feature>
<feature type="transmembrane region" description="Helical" evidence="7">
    <location>
        <begin position="152"/>
        <end position="176"/>
    </location>
</feature>
<dbReference type="Pfam" id="PF01594">
    <property type="entry name" value="AI-2E_transport"/>
    <property type="match status" value="1"/>
</dbReference>
<gene>
    <name evidence="8" type="ORF">K8W16_08300</name>
</gene>
<evidence type="ECO:0000256" key="2">
    <source>
        <dbReference type="ARBA" id="ARBA00009773"/>
    </source>
</evidence>
<protein>
    <submittedName>
        <fullName evidence="8">AI-2E family transporter</fullName>
    </submittedName>
</protein>
<evidence type="ECO:0000256" key="3">
    <source>
        <dbReference type="ARBA" id="ARBA00022692"/>
    </source>
</evidence>
<feature type="transmembrane region" description="Helical" evidence="7">
    <location>
        <begin position="62"/>
        <end position="84"/>
    </location>
</feature>
<dbReference type="PANTHER" id="PTHR21716">
    <property type="entry name" value="TRANSMEMBRANE PROTEIN"/>
    <property type="match status" value="1"/>
</dbReference>
<feature type="region of interest" description="Disordered" evidence="6">
    <location>
        <begin position="371"/>
        <end position="391"/>
    </location>
</feature>
<evidence type="ECO:0000256" key="5">
    <source>
        <dbReference type="ARBA" id="ARBA00023136"/>
    </source>
</evidence>
<feature type="transmembrane region" description="Helical" evidence="7">
    <location>
        <begin position="34"/>
        <end position="50"/>
    </location>
</feature>
<proteinExistence type="inferred from homology"/>
<dbReference type="InterPro" id="IPR002549">
    <property type="entry name" value="AI-2E-like"/>
</dbReference>
<feature type="transmembrane region" description="Helical" evidence="7">
    <location>
        <begin position="239"/>
        <end position="261"/>
    </location>
</feature>
<evidence type="ECO:0000256" key="4">
    <source>
        <dbReference type="ARBA" id="ARBA00022989"/>
    </source>
</evidence>
<dbReference type="AlphaFoldDB" id="A0A921AXD8"/>
<evidence type="ECO:0000313" key="8">
    <source>
        <dbReference type="EMBL" id="HJD97630.1"/>
    </source>
</evidence>
<reference evidence="8" key="1">
    <citation type="journal article" date="2021" name="PeerJ">
        <title>Extensive microbial diversity within the chicken gut microbiome revealed by metagenomics and culture.</title>
        <authorList>
            <person name="Gilroy R."/>
            <person name="Ravi A."/>
            <person name="Getino M."/>
            <person name="Pursley I."/>
            <person name="Horton D.L."/>
            <person name="Alikhan N.F."/>
            <person name="Baker D."/>
            <person name="Gharbi K."/>
            <person name="Hall N."/>
            <person name="Watson M."/>
            <person name="Adriaenssens E.M."/>
            <person name="Foster-Nyarko E."/>
            <person name="Jarju S."/>
            <person name="Secka A."/>
            <person name="Antonio M."/>
            <person name="Oren A."/>
            <person name="Chaudhuri R.R."/>
            <person name="La Ragione R."/>
            <person name="Hildebrand F."/>
            <person name="Pallen M.J."/>
        </authorList>
    </citation>
    <scope>NUCLEOTIDE SEQUENCE</scope>
    <source>
        <strain evidence="8">ChiGjej2B2-19336</strain>
    </source>
</reference>
<evidence type="ECO:0000256" key="6">
    <source>
        <dbReference type="SAM" id="MobiDB-lite"/>
    </source>
</evidence>
<sequence length="391" mass="42825">MHDNMQRFEARAFLFLLAASSVLFGWLLQPFFDVLFWSVVIAVLFSPVNARLRDRYGLRPNLASLLTVLLCLFIIILPLSWLLYSCVAEGVALYDRLSSGTASLMNAVDRLREHFPEAQAWLAEYGYTPEQIKASLSKTALSMGSLIAKNTVALGGSAAQLLTNLALVLYISFFLVRDGGRIRALFIRAMPFGDHREERLFQKFAGVMRATVKGSLLVAMAQGALGGVMFWFLDIRGAVLWGVVMTVLSLIPVVGSALIWLPTALYLIAIGHYWEGGLLIAYGACVIGLADNILRPTLVGRDTKLPDFIVLLSTLGGFMLFGMDGFVTGPTLAVLFVTVWQIFMEECENGVYGKYLRGVVPPYTPDGLCAAESTPEEKAASSTPPSEKDEC</sequence>
<evidence type="ECO:0000313" key="9">
    <source>
        <dbReference type="Proteomes" id="UP000698963"/>
    </source>
</evidence>
<dbReference type="GO" id="GO:0016020">
    <property type="term" value="C:membrane"/>
    <property type="evidence" value="ECO:0007669"/>
    <property type="project" value="UniProtKB-SubCell"/>
</dbReference>
<feature type="transmembrane region" description="Helical" evidence="7">
    <location>
        <begin position="216"/>
        <end position="233"/>
    </location>
</feature>
<feature type="transmembrane region" description="Helical" evidence="7">
    <location>
        <begin position="310"/>
        <end position="337"/>
    </location>
</feature>
<keyword evidence="5 7" id="KW-0472">Membrane</keyword>
<dbReference type="EMBL" id="DYZA01000167">
    <property type="protein sequence ID" value="HJD97630.1"/>
    <property type="molecule type" value="Genomic_DNA"/>
</dbReference>
<accession>A0A921AXD8</accession>
<organism evidence="8 9">
    <name type="scientific">Mailhella massiliensis</name>
    <dbReference type="NCBI Taxonomy" id="1903261"/>
    <lineage>
        <taxon>Bacteria</taxon>
        <taxon>Pseudomonadati</taxon>
        <taxon>Thermodesulfobacteriota</taxon>
        <taxon>Desulfovibrionia</taxon>
        <taxon>Desulfovibrionales</taxon>
        <taxon>Desulfovibrionaceae</taxon>
        <taxon>Mailhella</taxon>
    </lineage>
</organism>
<evidence type="ECO:0000256" key="7">
    <source>
        <dbReference type="SAM" id="Phobius"/>
    </source>
</evidence>
<evidence type="ECO:0000256" key="1">
    <source>
        <dbReference type="ARBA" id="ARBA00004141"/>
    </source>
</evidence>
<reference evidence="8" key="2">
    <citation type="submission" date="2021-09" db="EMBL/GenBank/DDBJ databases">
        <authorList>
            <person name="Gilroy R."/>
        </authorList>
    </citation>
    <scope>NUCLEOTIDE SEQUENCE</scope>
    <source>
        <strain evidence="8">ChiGjej2B2-19336</strain>
    </source>
</reference>
<comment type="similarity">
    <text evidence="2">Belongs to the autoinducer-2 exporter (AI-2E) (TC 2.A.86) family.</text>
</comment>
<feature type="transmembrane region" description="Helical" evidence="7">
    <location>
        <begin position="12"/>
        <end position="28"/>
    </location>
</feature>
<dbReference type="Proteomes" id="UP000698963">
    <property type="component" value="Unassembled WGS sequence"/>
</dbReference>
<name>A0A921AXD8_9BACT</name>
<dbReference type="RefSeq" id="WP_304122676.1">
    <property type="nucleotide sequence ID" value="NZ_DYZA01000167.1"/>
</dbReference>
<keyword evidence="4 7" id="KW-1133">Transmembrane helix</keyword>
<dbReference type="PANTHER" id="PTHR21716:SF4">
    <property type="entry name" value="TRANSMEMBRANE PROTEIN 245"/>
    <property type="match status" value="1"/>
</dbReference>
<comment type="subcellular location">
    <subcellularLocation>
        <location evidence="1">Membrane</location>
        <topology evidence="1">Multi-pass membrane protein</topology>
    </subcellularLocation>
</comment>